<proteinExistence type="predicted"/>
<feature type="compositionally biased region" description="Basic and acidic residues" evidence="1">
    <location>
        <begin position="1"/>
        <end position="10"/>
    </location>
</feature>
<dbReference type="Gene3D" id="2.60.120.260">
    <property type="entry name" value="Galactose-binding domain-like"/>
    <property type="match status" value="1"/>
</dbReference>
<evidence type="ECO:0000256" key="1">
    <source>
        <dbReference type="SAM" id="MobiDB-lite"/>
    </source>
</evidence>
<evidence type="ECO:0008006" key="4">
    <source>
        <dbReference type="Google" id="ProtNLM"/>
    </source>
</evidence>
<dbReference type="InterPro" id="IPR008979">
    <property type="entry name" value="Galactose-bd-like_sf"/>
</dbReference>
<organism evidence="3">
    <name type="scientific">Pseudo-nitzschia australis</name>
    <dbReference type="NCBI Taxonomy" id="44445"/>
    <lineage>
        <taxon>Eukaryota</taxon>
        <taxon>Sar</taxon>
        <taxon>Stramenopiles</taxon>
        <taxon>Ochrophyta</taxon>
        <taxon>Bacillariophyta</taxon>
        <taxon>Bacillariophyceae</taxon>
        <taxon>Bacillariophycidae</taxon>
        <taxon>Bacillariales</taxon>
        <taxon>Bacillariaceae</taxon>
        <taxon>Pseudo-nitzschia</taxon>
    </lineage>
</organism>
<name>A0A7S4AD28_9STRA</name>
<keyword evidence="2" id="KW-0812">Transmembrane</keyword>
<feature type="region of interest" description="Disordered" evidence="1">
    <location>
        <begin position="257"/>
        <end position="282"/>
    </location>
</feature>
<dbReference type="SUPFAM" id="SSF49785">
    <property type="entry name" value="Galactose-binding domain-like"/>
    <property type="match status" value="1"/>
</dbReference>
<gene>
    <name evidence="3" type="ORF">PAUS00366_LOCUS4472</name>
</gene>
<evidence type="ECO:0000256" key="2">
    <source>
        <dbReference type="SAM" id="Phobius"/>
    </source>
</evidence>
<feature type="transmembrane region" description="Helical" evidence="2">
    <location>
        <begin position="54"/>
        <end position="74"/>
    </location>
</feature>
<dbReference type="AlphaFoldDB" id="A0A7S4AD28"/>
<feature type="region of interest" description="Disordered" evidence="1">
    <location>
        <begin position="1"/>
        <end position="28"/>
    </location>
</feature>
<feature type="region of interest" description="Disordered" evidence="1">
    <location>
        <begin position="116"/>
        <end position="135"/>
    </location>
</feature>
<dbReference type="EMBL" id="HBIX01005617">
    <property type="protein sequence ID" value="CAE0711720.1"/>
    <property type="molecule type" value="Transcribed_RNA"/>
</dbReference>
<keyword evidence="2" id="KW-0472">Membrane</keyword>
<evidence type="ECO:0000313" key="3">
    <source>
        <dbReference type="EMBL" id="CAE0711720.1"/>
    </source>
</evidence>
<keyword evidence="2" id="KW-1133">Transmembrane helix</keyword>
<feature type="compositionally biased region" description="Low complexity" evidence="1">
    <location>
        <begin position="120"/>
        <end position="132"/>
    </location>
</feature>
<protein>
    <recommendedName>
        <fullName evidence="4">F5/8 type C domain-containing protein</fullName>
    </recommendedName>
</protein>
<reference evidence="3" key="1">
    <citation type="submission" date="2021-01" db="EMBL/GenBank/DDBJ databases">
        <authorList>
            <person name="Corre E."/>
            <person name="Pelletier E."/>
            <person name="Niang G."/>
            <person name="Scheremetjew M."/>
            <person name="Finn R."/>
            <person name="Kale V."/>
            <person name="Holt S."/>
            <person name="Cochrane G."/>
            <person name="Meng A."/>
            <person name="Brown T."/>
            <person name="Cohen L."/>
        </authorList>
    </citation>
    <scope>NUCLEOTIDE SEQUENCE</scope>
    <source>
        <strain evidence="3">10249 10 AB</strain>
    </source>
</reference>
<sequence>MSENTAEDRRSRRRQRGIPPSSEDPVPRQSLVIRTTIAGGSSGSNIHGKNTSRYMAIAFAALVFFWFVCFVLLMERGGAYRVDRTVASVATSTAASTMSSSMVGVRKIAENIRKNHLEKQQQQQHMQQQETQQKLDDQHEHEIAGIGNNLRQSSHKIVTKPHLVSRMPKNVVATSDVRGNLGPASVVVQAKPGTDWIHDRWQAASDMQGSQIPGAHWIQLEFQNVGVVADRIILDWETAYADEYVLEASSEPFVVDANTNTNSGVQKKKNSNNNNDEDDSSEKVWTLFDGRNPRDVADMRSMTESGLSPGVKEKRPLHVIHEIRLSDSTNDEVNKVRHKSMRYLRLNILKSITGWGVSLWQFDVYGFRTDELQTSR</sequence>
<accession>A0A7S4AD28</accession>